<feature type="non-terminal residue" evidence="5">
    <location>
        <position position="59"/>
    </location>
</feature>
<keyword evidence="6" id="KW-1185">Reference proteome</keyword>
<evidence type="ECO:0000256" key="3">
    <source>
        <dbReference type="ARBA" id="ARBA00022840"/>
    </source>
</evidence>
<dbReference type="AlphaFoldDB" id="A0A8S4QHD0"/>
<dbReference type="Proteomes" id="UP000838756">
    <property type="component" value="Unassembled WGS sequence"/>
</dbReference>
<comment type="caution">
    <text evidence="5">The sequence shown here is derived from an EMBL/GenBank/DDBJ whole genome shotgun (WGS) entry which is preliminary data.</text>
</comment>
<evidence type="ECO:0000256" key="2">
    <source>
        <dbReference type="ARBA" id="ARBA00022741"/>
    </source>
</evidence>
<dbReference type="PROSITE" id="PS00178">
    <property type="entry name" value="AA_TRNA_LIGASE_I"/>
    <property type="match status" value="1"/>
</dbReference>
<proteinExistence type="predicted"/>
<organism evidence="5 6">
    <name type="scientific">Pararge aegeria aegeria</name>
    <dbReference type="NCBI Taxonomy" id="348720"/>
    <lineage>
        <taxon>Eukaryota</taxon>
        <taxon>Metazoa</taxon>
        <taxon>Ecdysozoa</taxon>
        <taxon>Arthropoda</taxon>
        <taxon>Hexapoda</taxon>
        <taxon>Insecta</taxon>
        <taxon>Pterygota</taxon>
        <taxon>Neoptera</taxon>
        <taxon>Endopterygota</taxon>
        <taxon>Lepidoptera</taxon>
        <taxon>Glossata</taxon>
        <taxon>Ditrysia</taxon>
        <taxon>Papilionoidea</taxon>
        <taxon>Nymphalidae</taxon>
        <taxon>Satyrinae</taxon>
        <taxon>Satyrini</taxon>
        <taxon>Parargina</taxon>
        <taxon>Pararge</taxon>
    </lineage>
</organism>
<keyword evidence="3" id="KW-0067">ATP-binding</keyword>
<dbReference type="GO" id="GO:0005524">
    <property type="term" value="F:ATP binding"/>
    <property type="evidence" value="ECO:0007669"/>
    <property type="project" value="UniProtKB-KW"/>
</dbReference>
<dbReference type="InterPro" id="IPR014729">
    <property type="entry name" value="Rossmann-like_a/b/a_fold"/>
</dbReference>
<keyword evidence="1" id="KW-0436">Ligase</keyword>
<protein>
    <submittedName>
        <fullName evidence="5">Jg3993 protein</fullName>
    </submittedName>
</protein>
<gene>
    <name evidence="5" type="primary">jg3993</name>
    <name evidence="5" type="ORF">PAEG_LOCUS1811</name>
</gene>
<accession>A0A8S4QHD0</accession>
<dbReference type="Gene3D" id="3.40.50.620">
    <property type="entry name" value="HUPs"/>
    <property type="match status" value="1"/>
</dbReference>
<dbReference type="GO" id="GO:0006418">
    <property type="term" value="P:tRNA aminoacylation for protein translation"/>
    <property type="evidence" value="ECO:0007669"/>
    <property type="project" value="InterPro"/>
</dbReference>
<dbReference type="OrthoDB" id="15808at2759"/>
<dbReference type="InterPro" id="IPR001412">
    <property type="entry name" value="aa-tRNA-synth_I_CS"/>
</dbReference>
<evidence type="ECO:0000256" key="4">
    <source>
        <dbReference type="ARBA" id="ARBA00023146"/>
    </source>
</evidence>
<dbReference type="GO" id="GO:0004812">
    <property type="term" value="F:aminoacyl-tRNA ligase activity"/>
    <property type="evidence" value="ECO:0007669"/>
    <property type="project" value="UniProtKB-KW"/>
</dbReference>
<reference evidence="5" key="1">
    <citation type="submission" date="2022-03" db="EMBL/GenBank/DDBJ databases">
        <authorList>
            <person name="Lindestad O."/>
        </authorList>
    </citation>
    <scope>NUCLEOTIDE SEQUENCE</scope>
</reference>
<evidence type="ECO:0000313" key="5">
    <source>
        <dbReference type="EMBL" id="CAH2209412.1"/>
    </source>
</evidence>
<sequence length="59" mass="6652">MELARKSGFVFCKRRIKSYYGAFTYCSEAAGWERRVVSGLQPTGALHVGNYFGAVRRCV</sequence>
<keyword evidence="4" id="KW-0030">Aminoacyl-tRNA synthetase</keyword>
<name>A0A8S4QHD0_9NEOP</name>
<dbReference type="EMBL" id="CAKXAJ010005811">
    <property type="protein sequence ID" value="CAH2209412.1"/>
    <property type="molecule type" value="Genomic_DNA"/>
</dbReference>
<evidence type="ECO:0000313" key="6">
    <source>
        <dbReference type="Proteomes" id="UP000838756"/>
    </source>
</evidence>
<evidence type="ECO:0000256" key="1">
    <source>
        <dbReference type="ARBA" id="ARBA00022598"/>
    </source>
</evidence>
<keyword evidence="2" id="KW-0547">Nucleotide-binding</keyword>